<feature type="non-terminal residue" evidence="3">
    <location>
        <position position="1"/>
    </location>
</feature>
<gene>
    <name evidence="3" type="ORF">AM593_04934</name>
</gene>
<sequence>MVSLVNKIENGNGECIKETTTRPKSKKQPKATNGSSTQRENPAPGGGLQLALDINTVLASAINKTHPEFFSTSQKTRQIQKLFQKFYGTMNIAIGLLTLVVVYVKATPEINHLIETDHQGREIHMDVMHDIEDKTVIAVIGDVSKYKNGIPTVNFHDYNTI</sequence>
<evidence type="ECO:0000256" key="2">
    <source>
        <dbReference type="SAM" id="Phobius"/>
    </source>
</evidence>
<comment type="caution">
    <text evidence="3">The sequence shown here is derived from an EMBL/GenBank/DDBJ whole genome shotgun (WGS) entry which is preliminary data.</text>
</comment>
<feature type="transmembrane region" description="Helical" evidence="2">
    <location>
        <begin position="86"/>
        <end position="104"/>
    </location>
</feature>
<keyword evidence="4" id="KW-1185">Reference proteome</keyword>
<keyword evidence="2" id="KW-1133">Transmembrane helix</keyword>
<keyword evidence="2" id="KW-0812">Transmembrane</keyword>
<protein>
    <submittedName>
        <fullName evidence="3">Uncharacterized protein</fullName>
    </submittedName>
</protein>
<dbReference type="Proteomes" id="UP000266721">
    <property type="component" value="Unassembled WGS sequence"/>
</dbReference>
<reference evidence="3 4" key="1">
    <citation type="journal article" date="2016" name="PLoS ONE">
        <title>A First Insight into the Genome of the Filter-Feeder Mussel Mytilus galloprovincialis.</title>
        <authorList>
            <person name="Murgarella M."/>
            <person name="Puiu D."/>
            <person name="Novoa B."/>
            <person name="Figueras A."/>
            <person name="Posada D."/>
            <person name="Canchaya C."/>
        </authorList>
    </citation>
    <scope>NUCLEOTIDE SEQUENCE [LARGE SCALE GENOMIC DNA]</scope>
    <source>
        <tissue evidence="3">Muscle</tissue>
    </source>
</reference>
<dbReference type="AlphaFoldDB" id="A0A3L5TTK0"/>
<evidence type="ECO:0000313" key="4">
    <source>
        <dbReference type="Proteomes" id="UP000266721"/>
    </source>
</evidence>
<dbReference type="EMBL" id="KV583944">
    <property type="protein sequence ID" value="OPL33261.1"/>
    <property type="molecule type" value="Genomic_DNA"/>
</dbReference>
<evidence type="ECO:0000256" key="1">
    <source>
        <dbReference type="SAM" id="MobiDB-lite"/>
    </source>
</evidence>
<feature type="region of interest" description="Disordered" evidence="1">
    <location>
        <begin position="13"/>
        <end position="46"/>
    </location>
</feature>
<organism evidence="3 4">
    <name type="scientific">Mytilus galloprovincialis</name>
    <name type="common">Mediterranean mussel</name>
    <dbReference type="NCBI Taxonomy" id="29158"/>
    <lineage>
        <taxon>Eukaryota</taxon>
        <taxon>Metazoa</taxon>
        <taxon>Spiralia</taxon>
        <taxon>Lophotrochozoa</taxon>
        <taxon>Mollusca</taxon>
        <taxon>Bivalvia</taxon>
        <taxon>Autobranchia</taxon>
        <taxon>Pteriomorphia</taxon>
        <taxon>Mytilida</taxon>
        <taxon>Mytiloidea</taxon>
        <taxon>Mytilidae</taxon>
        <taxon>Mytilinae</taxon>
        <taxon>Mytilus</taxon>
    </lineage>
</organism>
<proteinExistence type="predicted"/>
<feature type="compositionally biased region" description="Polar residues" evidence="1">
    <location>
        <begin position="30"/>
        <end position="40"/>
    </location>
</feature>
<keyword evidence="2" id="KW-0472">Membrane</keyword>
<evidence type="ECO:0000313" key="3">
    <source>
        <dbReference type="EMBL" id="OPL33261.1"/>
    </source>
</evidence>
<name>A0A3L5TTK0_MYTGA</name>
<accession>A0A3L5TTK0</accession>